<feature type="compositionally biased region" description="Low complexity" evidence="1">
    <location>
        <begin position="327"/>
        <end position="337"/>
    </location>
</feature>
<dbReference type="KEGG" id="vg:23462775"/>
<dbReference type="CDD" id="cd00257">
    <property type="entry name" value="beta-trefoil_FSCN-like"/>
    <property type="match status" value="1"/>
</dbReference>
<dbReference type="GO" id="GO:0030041">
    <property type="term" value="P:actin filament polymerization"/>
    <property type="evidence" value="ECO:0007669"/>
    <property type="project" value="TreeGrafter"/>
</dbReference>
<feature type="compositionally biased region" description="Pro residues" evidence="1">
    <location>
        <begin position="308"/>
        <end position="326"/>
    </location>
</feature>
<dbReference type="InterPro" id="IPR052883">
    <property type="entry name" value="Hisactophilin"/>
</dbReference>
<dbReference type="InterPro" id="IPR049304">
    <property type="entry name" value="Gly_rich_dom"/>
</dbReference>
<dbReference type="PANTHER" id="PTHR33351">
    <property type="entry name" value="HISACTOPHILIN-1-RELATED"/>
    <property type="match status" value="1"/>
</dbReference>
<feature type="region of interest" description="Disordered" evidence="1">
    <location>
        <begin position="303"/>
        <end position="340"/>
    </location>
</feature>
<dbReference type="RefSeq" id="YP_009120093.1">
    <property type="nucleotide sequence ID" value="NC_026440.1"/>
</dbReference>
<evidence type="ECO:0000313" key="3">
    <source>
        <dbReference type="EMBL" id="AJF97858.1"/>
    </source>
</evidence>
<organism evidence="3 4">
    <name type="scientific">Pandoravirus inopinatum</name>
    <dbReference type="NCBI Taxonomy" id="1605721"/>
    <lineage>
        <taxon>Viruses</taxon>
        <taxon>Pandoravirus</taxon>
    </lineage>
</organism>
<dbReference type="SUPFAM" id="SSF50405">
    <property type="entry name" value="Actin-crosslinking proteins"/>
    <property type="match status" value="1"/>
</dbReference>
<dbReference type="PANTHER" id="PTHR33351:SF1">
    <property type="entry name" value="IG-LIKE DOMAIN-CONTAINING PROTEIN-RELATED"/>
    <property type="match status" value="1"/>
</dbReference>
<dbReference type="Gene3D" id="2.80.10.50">
    <property type="match status" value="1"/>
</dbReference>
<evidence type="ECO:0000313" key="4">
    <source>
        <dbReference type="Proteomes" id="UP000202511"/>
    </source>
</evidence>
<protein>
    <submittedName>
        <fullName evidence="3">Fascin-like domain protein</fullName>
    </submittedName>
</protein>
<dbReference type="GeneID" id="23462775"/>
<dbReference type="Pfam" id="PF06229">
    <property type="entry name" value="FRG1"/>
    <property type="match status" value="1"/>
</dbReference>
<reference evidence="3 4" key="1">
    <citation type="journal article" date="2015" name="Parasitol. Res.">
        <title>Viruses in close associations with free-living amoebae.</title>
        <authorList>
            <person name="Scheid P."/>
        </authorList>
    </citation>
    <scope>NUCLEOTIDE SEQUENCE [LARGE SCALE GENOMIC DNA]</scope>
    <source>
        <strain evidence="3">KlaHel</strain>
    </source>
</reference>
<dbReference type="Proteomes" id="UP000202511">
    <property type="component" value="Segment"/>
</dbReference>
<dbReference type="InterPro" id="IPR008999">
    <property type="entry name" value="Actin-crosslinking"/>
</dbReference>
<dbReference type="Pfam" id="PF21722">
    <property type="entry name" value="Gly_rich_2"/>
    <property type="match status" value="1"/>
</dbReference>
<dbReference type="InterPro" id="IPR010414">
    <property type="entry name" value="FRG1"/>
</dbReference>
<sequence>MNKCMVALSLLAVLLCGPIAGDAFHYTVVVGTSTVVNVPPTATNVKATLWGAGGGGASSMHCGAGGGSGAAVMNRSIDISGWGGYPSVQWLVSVGQGGAASNGTVGPAHGGYGGDGGDTTLTVLSMGITQIYHLAAYGGGGAVALSSGGIYGCQGGAGGGAASAAHGVTPGSGTPAGAADDDNKEPARQGDMVGDIKAGGAGAGSAFLEPSVPFVDGAAWTSPGHNQAPGRGINDYLVGCASRGGAAGFGGAGGNGKNFDSACWVPAPNTGAGGGSAYVCGGSVRYHADSAGSSGGAIIEYDYDVAPTPSPTPSRTPTRTPSPSPTRSPSMTPSPSSQPWSQWVTFVSPISGRQLTAQDDGSVASLWVGASPKEKWTVARLASGKYTIKSYANRYLGANPGGWVRAEATTVGAWEQWDILLGPNDQWTFKSVHGTYMGTTAAGVVYLNDNASLYWTKSPAS</sequence>
<evidence type="ECO:0000259" key="2">
    <source>
        <dbReference type="Pfam" id="PF21722"/>
    </source>
</evidence>
<accession>A0A0B5IYC6</accession>
<feature type="domain" description="Glycine-rich" evidence="2">
    <location>
        <begin position="31"/>
        <end position="301"/>
    </location>
</feature>
<proteinExistence type="predicted"/>
<feature type="region of interest" description="Disordered" evidence="1">
    <location>
        <begin position="162"/>
        <end position="192"/>
    </location>
</feature>
<name>A0A0B5IYC6_9VIRU</name>
<dbReference type="EMBL" id="KP136319">
    <property type="protein sequence ID" value="AJF97858.1"/>
    <property type="molecule type" value="Genomic_DNA"/>
</dbReference>
<evidence type="ECO:0000256" key="1">
    <source>
        <dbReference type="SAM" id="MobiDB-lite"/>
    </source>
</evidence>
<dbReference type="GO" id="GO:0051015">
    <property type="term" value="F:actin filament binding"/>
    <property type="evidence" value="ECO:0007669"/>
    <property type="project" value="TreeGrafter"/>
</dbReference>